<evidence type="ECO:0008006" key="4">
    <source>
        <dbReference type="Google" id="ProtNLM"/>
    </source>
</evidence>
<dbReference type="OrthoDB" id="5143742at2"/>
<dbReference type="RefSeq" id="WP_039394483.1">
    <property type="nucleotide sequence ID" value="NZ_JTDK01000001.1"/>
</dbReference>
<keyword evidence="3" id="KW-1185">Reference proteome</keyword>
<evidence type="ECO:0000313" key="3">
    <source>
        <dbReference type="Proteomes" id="UP000031030"/>
    </source>
</evidence>
<keyword evidence="1" id="KW-0732">Signal</keyword>
<name>A0A0B2AE04_9MICO</name>
<accession>A0A0B2AE04</accession>
<dbReference type="Proteomes" id="UP000031030">
    <property type="component" value="Unassembled WGS sequence"/>
</dbReference>
<comment type="caution">
    <text evidence="2">The sequence shown here is derived from an EMBL/GenBank/DDBJ whole genome shotgun (WGS) entry which is preliminary data.</text>
</comment>
<proteinExistence type="predicted"/>
<evidence type="ECO:0000256" key="1">
    <source>
        <dbReference type="SAM" id="SignalP"/>
    </source>
</evidence>
<dbReference type="AlphaFoldDB" id="A0A0B2AE04"/>
<sequence length="322" mass="31877">MSHHPIRAARRLVAAVILGLIALIAPMALASSASAAPPSTSGPTSITAVAATDPALAAQLPNVPGSVPQILAAVGTPFQVTVTLFNGSTPATYNTDTAVTLTSSGGTGSLSTTTATIPAGQSSVTISTSYSAATNGLVVTATTTNKKSVLTASTVSFPVNLSLNLLPGNSPLLPNGTAGADGNGCAVVDAAHPMCAIVQLPSGATGNVVFSIGVCPAKASCIAGGLVNQVIADMPAATRTSPARLTIVCDKTLCGSGGVNKYLAMWSQDATSPLAAAPACPSKGIIGPDQTFCTDYVSSTRGNSADLSLVVLFLKDLRGSIK</sequence>
<gene>
    <name evidence="2" type="ORF">LK09_01115</name>
</gene>
<reference evidence="2 3" key="1">
    <citation type="submission" date="2014-11" db="EMBL/GenBank/DDBJ databases">
        <title>Genome sequence of Microbacterium mangrovi MUSC 115(T).</title>
        <authorList>
            <person name="Lee L.-H."/>
        </authorList>
    </citation>
    <scope>NUCLEOTIDE SEQUENCE [LARGE SCALE GENOMIC DNA]</scope>
    <source>
        <strain evidence="2 3">MUSC 115</strain>
    </source>
</reference>
<feature type="signal peptide" evidence="1">
    <location>
        <begin position="1"/>
        <end position="35"/>
    </location>
</feature>
<protein>
    <recommendedName>
        <fullName evidence="4">Ig-like domain-containing protein</fullName>
    </recommendedName>
</protein>
<dbReference type="EMBL" id="JTDK01000001">
    <property type="protein sequence ID" value="KHK99950.1"/>
    <property type="molecule type" value="Genomic_DNA"/>
</dbReference>
<organism evidence="2 3">
    <name type="scientific">Microbacterium mangrovi</name>
    <dbReference type="NCBI Taxonomy" id="1348253"/>
    <lineage>
        <taxon>Bacteria</taxon>
        <taxon>Bacillati</taxon>
        <taxon>Actinomycetota</taxon>
        <taxon>Actinomycetes</taxon>
        <taxon>Micrococcales</taxon>
        <taxon>Microbacteriaceae</taxon>
        <taxon>Microbacterium</taxon>
    </lineage>
</organism>
<evidence type="ECO:0000313" key="2">
    <source>
        <dbReference type="EMBL" id="KHK99950.1"/>
    </source>
</evidence>
<feature type="chain" id="PRO_5038631208" description="Ig-like domain-containing protein" evidence="1">
    <location>
        <begin position="36"/>
        <end position="322"/>
    </location>
</feature>